<dbReference type="EMBL" id="JAODUO010000070">
    <property type="protein sequence ID" value="KAK2190734.1"/>
    <property type="molecule type" value="Genomic_DNA"/>
</dbReference>
<dbReference type="PANTHER" id="PTHR19857:SF19">
    <property type="entry name" value="26S PROTEASOME REGULATORY SUBUNIT RPN14"/>
    <property type="match status" value="1"/>
</dbReference>
<dbReference type="Proteomes" id="UP001209878">
    <property type="component" value="Unassembled WGS sequence"/>
</dbReference>
<evidence type="ECO:0000256" key="3">
    <source>
        <dbReference type="ARBA" id="ARBA00022942"/>
    </source>
</evidence>
<evidence type="ECO:0000256" key="4">
    <source>
        <dbReference type="ARBA" id="ARBA00038321"/>
    </source>
</evidence>
<organism evidence="6 7">
    <name type="scientific">Ridgeia piscesae</name>
    <name type="common">Tubeworm</name>
    <dbReference type="NCBI Taxonomy" id="27915"/>
    <lineage>
        <taxon>Eukaryota</taxon>
        <taxon>Metazoa</taxon>
        <taxon>Spiralia</taxon>
        <taxon>Lophotrochozoa</taxon>
        <taxon>Annelida</taxon>
        <taxon>Polychaeta</taxon>
        <taxon>Sedentaria</taxon>
        <taxon>Canalipalpata</taxon>
        <taxon>Sabellida</taxon>
        <taxon>Siboglinidae</taxon>
        <taxon>Ridgeia</taxon>
    </lineage>
</organism>
<reference evidence="6" key="1">
    <citation type="journal article" date="2023" name="Mol. Biol. Evol.">
        <title>Third-Generation Sequencing Reveals the Adaptive Role of the Epigenome in Three Deep-Sea Polychaetes.</title>
        <authorList>
            <person name="Perez M."/>
            <person name="Aroh O."/>
            <person name="Sun Y."/>
            <person name="Lan Y."/>
            <person name="Juniper S.K."/>
            <person name="Young C.R."/>
            <person name="Angers B."/>
            <person name="Qian P.Y."/>
        </authorList>
    </citation>
    <scope>NUCLEOTIDE SEQUENCE</scope>
    <source>
        <strain evidence="6">R07B-5</strain>
    </source>
</reference>
<dbReference type="InterPro" id="IPR015943">
    <property type="entry name" value="WD40/YVTN_repeat-like_dom_sf"/>
</dbReference>
<comment type="caution">
    <text evidence="6">The sequence shown here is derived from an EMBL/GenBank/DDBJ whole genome shotgun (WGS) entry which is preliminary data.</text>
</comment>
<dbReference type="InterPro" id="IPR051179">
    <property type="entry name" value="WD_repeat_multifunction"/>
</dbReference>
<dbReference type="Gene3D" id="2.130.10.10">
    <property type="entry name" value="YVTN repeat-like/Quinoprotein amine dehydrogenase"/>
    <property type="match status" value="2"/>
</dbReference>
<dbReference type="InterPro" id="IPR001680">
    <property type="entry name" value="WD40_rpt"/>
</dbReference>
<evidence type="ECO:0000313" key="7">
    <source>
        <dbReference type="Proteomes" id="UP001209878"/>
    </source>
</evidence>
<name>A0AAD9UII1_RIDPI</name>
<dbReference type="PROSITE" id="PS50294">
    <property type="entry name" value="WD_REPEATS_REGION"/>
    <property type="match status" value="2"/>
</dbReference>
<comment type="similarity">
    <text evidence="4">Belongs to the WD repeat PAAF1/RPN14 family.</text>
</comment>
<evidence type="ECO:0000256" key="1">
    <source>
        <dbReference type="ARBA" id="ARBA00022574"/>
    </source>
</evidence>
<evidence type="ECO:0000256" key="5">
    <source>
        <dbReference type="PROSITE-ProRule" id="PRU00221"/>
    </source>
</evidence>
<accession>A0AAD9UII1</accession>
<dbReference type="Pfam" id="PF00400">
    <property type="entry name" value="WD40"/>
    <property type="match status" value="3"/>
</dbReference>
<dbReference type="SUPFAM" id="SSF50978">
    <property type="entry name" value="WD40 repeat-like"/>
    <property type="match status" value="1"/>
</dbReference>
<keyword evidence="3" id="KW-0647">Proteasome</keyword>
<dbReference type="PANTHER" id="PTHR19857">
    <property type="entry name" value="MITOCHONDRIAL DIVISION PROTEIN 1-RELATED"/>
    <property type="match status" value="1"/>
</dbReference>
<keyword evidence="1 5" id="KW-0853">WD repeat</keyword>
<sequence>MADKIGKSRIIVQSDWDQVLQERCGKAWVAFRKPEKPGIYGELMSHGISSNGVPRVTSGDGFNVESITRKRITVSYDDQDSGTVHRCSFLAPVVTYYSVHGLKRSVVDLAVTPGGLAVSCDSLGKMKIWTTDNGEVRRDLEGHLGDVYSCRFFPSGVVILSGSADMRLKIWSAETGQCAATLIGHNGAINDTAIIERGRNVVSVSSDGTARLWDCGSQTCLTTVWAGCGRIGGCAIGTPLSGCLPSSLPQEVNEVGTEGKMLLLACDNGHLRGHALQGGEEIFDLSCCDAVNCCTFVSDTLVVCGTQDGHIYLIDIRNTSVPLKIQSESRSAILSLLPSRQGVYISTGDGSCFYQNQSFETMTELTGPDLDSVYRVATDGCFLYTASRDGSVRKYICPADD</sequence>
<dbReference type="GO" id="GO:0000502">
    <property type="term" value="C:proteasome complex"/>
    <property type="evidence" value="ECO:0007669"/>
    <property type="project" value="UniProtKB-KW"/>
</dbReference>
<feature type="repeat" description="WD" evidence="5">
    <location>
        <begin position="182"/>
        <end position="223"/>
    </location>
</feature>
<dbReference type="InterPro" id="IPR036322">
    <property type="entry name" value="WD40_repeat_dom_sf"/>
</dbReference>
<evidence type="ECO:0008006" key="8">
    <source>
        <dbReference type="Google" id="ProtNLM"/>
    </source>
</evidence>
<dbReference type="SMART" id="SM00320">
    <property type="entry name" value="WD40"/>
    <property type="match status" value="5"/>
</dbReference>
<feature type="repeat" description="WD" evidence="5">
    <location>
        <begin position="140"/>
        <end position="181"/>
    </location>
</feature>
<proteinExistence type="inferred from homology"/>
<dbReference type="AlphaFoldDB" id="A0AAD9UII1"/>
<dbReference type="PROSITE" id="PS50082">
    <property type="entry name" value="WD_REPEATS_2"/>
    <property type="match status" value="2"/>
</dbReference>
<keyword evidence="7" id="KW-1185">Reference proteome</keyword>
<gene>
    <name evidence="6" type="ORF">NP493_71g02046</name>
</gene>
<evidence type="ECO:0000256" key="2">
    <source>
        <dbReference type="ARBA" id="ARBA00022737"/>
    </source>
</evidence>
<keyword evidence="2" id="KW-0677">Repeat</keyword>
<evidence type="ECO:0000313" key="6">
    <source>
        <dbReference type="EMBL" id="KAK2190734.1"/>
    </source>
</evidence>
<protein>
    <recommendedName>
        <fullName evidence="8">Proteasomal ATPase-associated factor 1</fullName>
    </recommendedName>
</protein>